<dbReference type="AlphaFoldDB" id="A0A1G8SII9"/>
<accession>A0A1G8SII9</accession>
<organism evidence="10 11">
    <name type="scientific">Natribacillus halophilus</name>
    <dbReference type="NCBI Taxonomy" id="549003"/>
    <lineage>
        <taxon>Bacteria</taxon>
        <taxon>Bacillati</taxon>
        <taxon>Bacillota</taxon>
        <taxon>Bacilli</taxon>
        <taxon>Bacillales</taxon>
        <taxon>Bacillaceae</taxon>
        <taxon>Natribacillus</taxon>
    </lineage>
</organism>
<evidence type="ECO:0000256" key="7">
    <source>
        <dbReference type="SAM" id="Phobius"/>
    </source>
</evidence>
<evidence type="ECO:0000313" key="11">
    <source>
        <dbReference type="Proteomes" id="UP000198853"/>
    </source>
</evidence>
<proteinExistence type="inferred from homology"/>
<keyword evidence="6 7" id="KW-0472">Membrane</keyword>
<evidence type="ECO:0000256" key="4">
    <source>
        <dbReference type="ARBA" id="ARBA00022692"/>
    </source>
</evidence>
<sequence length="239" mass="27065">MQNITDIWTGSEQLPFYGFIVRALFVYLYIFLMVKVIGQRSMANIDPLDFIFGVVIGDVVGETVSSGDEELTGPFAGAAMIAFLHWLLSFASLKLPRFRRVIEDEPFIIIENGQILNDMLKKTNMTIEQLLMELRQNDASNLNEIDYAILEPNGQVSVIKKSPFNAATGYDIGLNPQNEGYPHVIIADGKLISANMEKIMNRKQLENGLIDHGYNRIEDVFLMTVNDKGEWYLSPRLRV</sequence>
<feature type="transmembrane region" description="Helical" evidence="7">
    <location>
        <begin position="50"/>
        <end position="67"/>
    </location>
</feature>
<keyword evidence="4 7" id="KW-0812">Transmembrane</keyword>
<keyword evidence="5 7" id="KW-1133">Transmembrane helix</keyword>
<feature type="domain" description="YetF C-terminal" evidence="8">
    <location>
        <begin position="94"/>
        <end position="226"/>
    </location>
</feature>
<feature type="transmembrane region" description="Helical" evidence="7">
    <location>
        <begin position="16"/>
        <end position="38"/>
    </location>
</feature>
<keyword evidence="3" id="KW-1003">Cell membrane</keyword>
<evidence type="ECO:0000256" key="6">
    <source>
        <dbReference type="ARBA" id="ARBA00023136"/>
    </source>
</evidence>
<evidence type="ECO:0000256" key="3">
    <source>
        <dbReference type="ARBA" id="ARBA00022475"/>
    </source>
</evidence>
<reference evidence="10 11" key="1">
    <citation type="submission" date="2016-10" db="EMBL/GenBank/DDBJ databases">
        <authorList>
            <person name="de Groot N.N."/>
        </authorList>
    </citation>
    <scope>NUCLEOTIDE SEQUENCE [LARGE SCALE GENOMIC DNA]</scope>
    <source>
        <strain evidence="10 11">DSM 21771</strain>
    </source>
</reference>
<gene>
    <name evidence="10" type="ORF">SAMN04488123_1295</name>
</gene>
<evidence type="ECO:0000256" key="5">
    <source>
        <dbReference type="ARBA" id="ARBA00022989"/>
    </source>
</evidence>
<evidence type="ECO:0000259" key="9">
    <source>
        <dbReference type="Pfam" id="PF20730"/>
    </source>
</evidence>
<dbReference type="InterPro" id="IPR048454">
    <property type="entry name" value="YetF_N"/>
</dbReference>
<dbReference type="InterPro" id="IPR023090">
    <property type="entry name" value="UPF0702_alpha/beta_dom_sf"/>
</dbReference>
<dbReference type="Gene3D" id="3.30.240.20">
    <property type="entry name" value="bsu07140 like domains"/>
    <property type="match status" value="2"/>
</dbReference>
<dbReference type="GO" id="GO:0005886">
    <property type="term" value="C:plasma membrane"/>
    <property type="evidence" value="ECO:0007669"/>
    <property type="project" value="UniProtKB-SubCell"/>
</dbReference>
<evidence type="ECO:0000256" key="1">
    <source>
        <dbReference type="ARBA" id="ARBA00004651"/>
    </source>
</evidence>
<keyword evidence="11" id="KW-1185">Reference proteome</keyword>
<dbReference type="PANTHER" id="PTHR34582">
    <property type="entry name" value="UPF0702 TRANSMEMBRANE PROTEIN YCAP"/>
    <property type="match status" value="1"/>
</dbReference>
<dbReference type="InterPro" id="IPR007353">
    <property type="entry name" value="DUF421"/>
</dbReference>
<dbReference type="Pfam" id="PF20730">
    <property type="entry name" value="YetF_N"/>
    <property type="match status" value="1"/>
</dbReference>
<evidence type="ECO:0000256" key="2">
    <source>
        <dbReference type="ARBA" id="ARBA00006448"/>
    </source>
</evidence>
<dbReference type="Pfam" id="PF04239">
    <property type="entry name" value="DUF421"/>
    <property type="match status" value="1"/>
</dbReference>
<comment type="similarity">
    <text evidence="2">Belongs to the UPF0702 family.</text>
</comment>
<feature type="domain" description="YetF-like N-terminal transmembrane" evidence="9">
    <location>
        <begin position="25"/>
        <end position="65"/>
    </location>
</feature>
<comment type="subcellular location">
    <subcellularLocation>
        <location evidence="1">Cell membrane</location>
        <topology evidence="1">Multi-pass membrane protein</topology>
    </subcellularLocation>
</comment>
<evidence type="ECO:0000313" key="10">
    <source>
        <dbReference type="EMBL" id="SDJ28973.1"/>
    </source>
</evidence>
<dbReference type="EMBL" id="FNEN01000029">
    <property type="protein sequence ID" value="SDJ28973.1"/>
    <property type="molecule type" value="Genomic_DNA"/>
</dbReference>
<protein>
    <submittedName>
        <fullName evidence="10">Uncharacterized membrane protein YcaP, DUF421 family</fullName>
    </submittedName>
</protein>
<dbReference type="PANTHER" id="PTHR34582:SF6">
    <property type="entry name" value="UPF0702 TRANSMEMBRANE PROTEIN YCAP"/>
    <property type="match status" value="1"/>
</dbReference>
<evidence type="ECO:0000259" key="8">
    <source>
        <dbReference type="Pfam" id="PF04239"/>
    </source>
</evidence>
<feature type="transmembrane region" description="Helical" evidence="7">
    <location>
        <begin position="73"/>
        <end position="93"/>
    </location>
</feature>
<name>A0A1G8SII9_9BACI</name>
<dbReference type="Proteomes" id="UP000198853">
    <property type="component" value="Unassembled WGS sequence"/>
</dbReference>